<dbReference type="PANTHER" id="PTHR30451">
    <property type="entry name" value="OUTER MEMBRANE USHER PROTEIN"/>
    <property type="match status" value="1"/>
</dbReference>
<keyword evidence="7" id="KW-0472">Membrane</keyword>
<comment type="subcellular location">
    <subcellularLocation>
        <location evidence="1">Cell outer membrane</location>
        <topology evidence="1">Multi-pass membrane protein</topology>
    </subcellularLocation>
</comment>
<dbReference type="InterPro" id="IPR037224">
    <property type="entry name" value="PapC_N_sf"/>
</dbReference>
<evidence type="ECO:0000313" key="14">
    <source>
        <dbReference type="Proteomes" id="UP001321580"/>
    </source>
</evidence>
<name>A0ABT6XIA1_9GAMM</name>
<dbReference type="Gene3D" id="2.60.40.2610">
    <property type="entry name" value="Outer membrane usher protein FimD, plug domain"/>
    <property type="match status" value="1"/>
</dbReference>
<proteinExistence type="inferred from homology"/>
<evidence type="ECO:0000256" key="2">
    <source>
        <dbReference type="ARBA" id="ARBA00008064"/>
    </source>
</evidence>
<feature type="domain" description="PapC-like C-terminal" evidence="11">
    <location>
        <begin position="761"/>
        <end position="820"/>
    </location>
</feature>
<evidence type="ECO:0000259" key="12">
    <source>
        <dbReference type="Pfam" id="PF13954"/>
    </source>
</evidence>
<comment type="caution">
    <text evidence="13">The sequence shown here is derived from an EMBL/GenBank/DDBJ whole genome shotgun (WGS) entry which is preliminary data.</text>
</comment>
<evidence type="ECO:0000313" key="13">
    <source>
        <dbReference type="EMBL" id="MDI9239887.1"/>
    </source>
</evidence>
<evidence type="ECO:0000256" key="6">
    <source>
        <dbReference type="ARBA" id="ARBA00022729"/>
    </source>
</evidence>
<keyword evidence="8" id="KW-0998">Cell outer membrane</keyword>
<keyword evidence="4" id="KW-1134">Transmembrane beta strand</keyword>
<dbReference type="PANTHER" id="PTHR30451:SF20">
    <property type="entry name" value="FIMBRIAE USHER"/>
    <property type="match status" value="1"/>
</dbReference>
<protein>
    <submittedName>
        <fullName evidence="13">Fimbria/pilus outer membrane usher protein</fullName>
    </submittedName>
</protein>
<evidence type="ECO:0000256" key="9">
    <source>
        <dbReference type="SAM" id="MobiDB-lite"/>
    </source>
</evidence>
<evidence type="ECO:0000256" key="1">
    <source>
        <dbReference type="ARBA" id="ARBA00004571"/>
    </source>
</evidence>
<gene>
    <name evidence="13" type="ORF">QLQ15_13325</name>
</gene>
<evidence type="ECO:0000256" key="10">
    <source>
        <dbReference type="SAM" id="SignalP"/>
    </source>
</evidence>
<sequence>MRGPIARPLTIALLVSLAGAVPLRALAAPAAAMGGGMPADFDSGFLVGGAQSLDVERYRYGNPVSPGEFRVDIVLNGVHVTRETVTFVDRDQTGYAQPCLSTDLLQKLGIAMPTTVSADASCVDISEIDADARATFDTSKQTLTLSVPQAALLHQPRGYVDPSQLDAGMSALRLSYNVNFFDSTHSEAYSFLGLNVGANLGDWRFRQSLTGSHTAGDTKWRTLSAHAQRDIPKWKSQLTIGDSFTSGELFDSIGYRGIRVATDDRMLPQSMRGYAPVVRGTANSAARVQIHQNDNLIYETSVAAGQFVIDDLYPTGYGGDLVVTVTEADGSVKTFSVPYASVAQLLRPGYGRFSATVGQLRSSGLSDSVNVGEVTWQRGVNNWLTTYVGGQASDSSYQAVMGGLAVNTPVGAVAFDTTYSRAKVESQKSGDAKLDGTSSRVSYNVVSDTGTNFSLAAYRYSTNGYRSLAETAHLNDRHRDDDDADASQIRSKSRLQVSVNQDLGDWGALHFSGSAQNYWNRDGSDRQYTAGYSKRIGHASIGVSASRVRVDDGLWDNQYGLNITAPLGGSSRQNRAPLLSLSADKSDGGSTSLRTGISGVMGDDGQVSYSASATRRSSSSYDYGLGGAYSTGLGTFGGNVSRSSNGTNSVSANASGALVAFRGGVALAPQLGDTIAVVEARGAKGAKLESGTNIAVDRNGLAVAPYLVPYQYNPISLNPAGGSLDFELKNTSQRVAPTAGAVVKVQFEVDSGRAVIISGLQSNGRPLPFGANAYEGETQVGVVGQGSRLLGRVSADTGTLRVQWGTTSDQQCLLDYRVPPATRHASTPIVETTCRLLDNEG</sequence>
<evidence type="ECO:0000256" key="4">
    <source>
        <dbReference type="ARBA" id="ARBA00022452"/>
    </source>
</evidence>
<keyword evidence="6 10" id="KW-0732">Signal</keyword>
<reference evidence="13 14" key="1">
    <citation type="submission" date="2023-05" db="EMBL/GenBank/DDBJ databases">
        <title>Lysobacter sp. strain LF1 Genome sequencing and assembly.</title>
        <authorList>
            <person name="Jung Y."/>
        </authorList>
    </citation>
    <scope>NUCLEOTIDE SEQUENCE [LARGE SCALE GENOMIC DNA]</scope>
    <source>
        <strain evidence="13 14">LF1</strain>
    </source>
</reference>
<accession>A0ABT6XIA1</accession>
<dbReference type="Gene3D" id="2.60.40.3110">
    <property type="match status" value="1"/>
</dbReference>
<dbReference type="Proteomes" id="UP001321580">
    <property type="component" value="Unassembled WGS sequence"/>
</dbReference>
<feature type="domain" description="PapC N-terminal" evidence="12">
    <location>
        <begin position="41"/>
        <end position="179"/>
    </location>
</feature>
<dbReference type="EMBL" id="JASGBI010000001">
    <property type="protein sequence ID" value="MDI9239887.1"/>
    <property type="molecule type" value="Genomic_DNA"/>
</dbReference>
<dbReference type="Pfam" id="PF13954">
    <property type="entry name" value="PapC_N"/>
    <property type="match status" value="1"/>
</dbReference>
<dbReference type="RefSeq" id="WP_283213251.1">
    <property type="nucleotide sequence ID" value="NZ_JASGBI010000001.1"/>
</dbReference>
<keyword evidence="3" id="KW-0813">Transport</keyword>
<evidence type="ECO:0000256" key="8">
    <source>
        <dbReference type="ARBA" id="ARBA00023237"/>
    </source>
</evidence>
<evidence type="ECO:0000256" key="7">
    <source>
        <dbReference type="ARBA" id="ARBA00023136"/>
    </source>
</evidence>
<organism evidence="13 14">
    <name type="scientific">Lysobacter stagni</name>
    <dbReference type="NCBI Taxonomy" id="3045172"/>
    <lineage>
        <taxon>Bacteria</taxon>
        <taxon>Pseudomonadati</taxon>
        <taxon>Pseudomonadota</taxon>
        <taxon>Gammaproteobacteria</taxon>
        <taxon>Lysobacterales</taxon>
        <taxon>Lysobacteraceae</taxon>
        <taxon>Lysobacter</taxon>
    </lineage>
</organism>
<feature type="region of interest" description="Disordered" evidence="9">
    <location>
        <begin position="472"/>
        <end position="492"/>
    </location>
</feature>
<evidence type="ECO:0000256" key="3">
    <source>
        <dbReference type="ARBA" id="ARBA00022448"/>
    </source>
</evidence>
<dbReference type="InterPro" id="IPR000015">
    <property type="entry name" value="Fimb_usher"/>
</dbReference>
<evidence type="ECO:0000259" key="11">
    <source>
        <dbReference type="Pfam" id="PF13953"/>
    </source>
</evidence>
<feature type="signal peptide" evidence="10">
    <location>
        <begin position="1"/>
        <end position="27"/>
    </location>
</feature>
<dbReference type="Pfam" id="PF13953">
    <property type="entry name" value="PapC_C"/>
    <property type="match status" value="1"/>
</dbReference>
<keyword evidence="14" id="KW-1185">Reference proteome</keyword>
<dbReference type="Pfam" id="PF00577">
    <property type="entry name" value="Usher"/>
    <property type="match status" value="1"/>
</dbReference>
<dbReference type="Gene3D" id="3.10.20.410">
    <property type="match status" value="1"/>
</dbReference>
<dbReference type="SUPFAM" id="SSF141729">
    <property type="entry name" value="FimD N-terminal domain-like"/>
    <property type="match status" value="1"/>
</dbReference>
<dbReference type="Gene3D" id="2.60.40.2070">
    <property type="match status" value="1"/>
</dbReference>
<evidence type="ECO:0000256" key="5">
    <source>
        <dbReference type="ARBA" id="ARBA00022692"/>
    </source>
</evidence>
<dbReference type="InterPro" id="IPR025949">
    <property type="entry name" value="PapC-like_C"/>
</dbReference>
<keyword evidence="5" id="KW-0812">Transmembrane</keyword>
<dbReference type="InterPro" id="IPR042186">
    <property type="entry name" value="FimD_plug_dom"/>
</dbReference>
<dbReference type="InterPro" id="IPR025885">
    <property type="entry name" value="PapC_N"/>
</dbReference>
<dbReference type="InterPro" id="IPR043142">
    <property type="entry name" value="PapC-like_C_sf"/>
</dbReference>
<feature type="chain" id="PRO_5045683331" evidence="10">
    <location>
        <begin position="28"/>
        <end position="841"/>
    </location>
</feature>
<comment type="similarity">
    <text evidence="2">Belongs to the fimbrial export usher family.</text>
</comment>